<keyword evidence="2 7" id="KW-0227">DNA damage</keyword>
<feature type="domain" description="Toprim" evidence="8">
    <location>
        <begin position="83"/>
        <end position="180"/>
    </location>
</feature>
<protein>
    <recommendedName>
        <fullName evidence="7">Recombination protein RecR</fullName>
    </recommendedName>
</protein>
<dbReference type="Gene3D" id="3.40.1360.10">
    <property type="match status" value="1"/>
</dbReference>
<evidence type="ECO:0000256" key="5">
    <source>
        <dbReference type="ARBA" id="ARBA00023172"/>
    </source>
</evidence>
<dbReference type="InterPro" id="IPR023627">
    <property type="entry name" value="Rcmb_RecR"/>
</dbReference>
<evidence type="ECO:0000259" key="8">
    <source>
        <dbReference type="PROSITE" id="PS50880"/>
    </source>
</evidence>
<dbReference type="GO" id="GO:0006281">
    <property type="term" value="P:DNA repair"/>
    <property type="evidence" value="ECO:0007669"/>
    <property type="project" value="UniProtKB-UniRule"/>
</dbReference>
<evidence type="ECO:0000256" key="4">
    <source>
        <dbReference type="ARBA" id="ARBA00022833"/>
    </source>
</evidence>
<dbReference type="PROSITE" id="PS50880">
    <property type="entry name" value="TOPRIM"/>
    <property type="match status" value="1"/>
</dbReference>
<dbReference type="Pfam" id="PF13662">
    <property type="entry name" value="Toprim_4"/>
    <property type="match status" value="1"/>
</dbReference>
<dbReference type="PANTHER" id="PTHR30446:SF0">
    <property type="entry name" value="RECOMBINATION PROTEIN RECR"/>
    <property type="match status" value="1"/>
</dbReference>
<comment type="function">
    <text evidence="7">May play a role in DNA repair. It seems to be involved in an RecBC-independent recombinational process of DNA repair. It may act with RecF and RecO.</text>
</comment>
<keyword evidence="1 7" id="KW-0479">Metal-binding</keyword>
<dbReference type="HAMAP" id="MF_00017">
    <property type="entry name" value="RecR"/>
    <property type="match status" value="1"/>
</dbReference>
<evidence type="ECO:0000256" key="7">
    <source>
        <dbReference type="HAMAP-Rule" id="MF_00017"/>
    </source>
</evidence>
<keyword evidence="5 7" id="KW-0233">DNA recombination</keyword>
<keyword evidence="3 7" id="KW-0863">Zinc-finger</keyword>
<proteinExistence type="inferred from homology"/>
<dbReference type="GO" id="GO:0008270">
    <property type="term" value="F:zinc ion binding"/>
    <property type="evidence" value="ECO:0007669"/>
    <property type="project" value="UniProtKB-KW"/>
</dbReference>
<name>A0A2H0UV40_9BACT</name>
<dbReference type="InterPro" id="IPR000093">
    <property type="entry name" value="DNA_Rcmb_RecR"/>
</dbReference>
<dbReference type="PANTHER" id="PTHR30446">
    <property type="entry name" value="RECOMBINATION PROTEIN RECR"/>
    <property type="match status" value="1"/>
</dbReference>
<keyword evidence="6 7" id="KW-0234">DNA repair</keyword>
<dbReference type="AlphaFoldDB" id="A0A2H0UV40"/>
<organism evidence="9 10">
    <name type="scientific">Candidatus Harrisonbacteria bacterium CG10_big_fil_rev_8_21_14_0_10_40_38</name>
    <dbReference type="NCBI Taxonomy" id="1974583"/>
    <lineage>
        <taxon>Bacteria</taxon>
        <taxon>Candidatus Harrisoniibacteriota</taxon>
    </lineage>
</organism>
<comment type="caution">
    <text evidence="9">The sequence shown here is derived from an EMBL/GenBank/DDBJ whole genome shotgun (WGS) entry which is preliminary data.</text>
</comment>
<evidence type="ECO:0000256" key="1">
    <source>
        <dbReference type="ARBA" id="ARBA00022723"/>
    </source>
</evidence>
<dbReference type="SUPFAM" id="SSF111304">
    <property type="entry name" value="Recombination protein RecR"/>
    <property type="match status" value="1"/>
</dbReference>
<evidence type="ECO:0000256" key="3">
    <source>
        <dbReference type="ARBA" id="ARBA00022771"/>
    </source>
</evidence>
<dbReference type="InterPro" id="IPR006171">
    <property type="entry name" value="TOPRIM_dom"/>
</dbReference>
<evidence type="ECO:0000256" key="6">
    <source>
        <dbReference type="ARBA" id="ARBA00023204"/>
    </source>
</evidence>
<dbReference type="Proteomes" id="UP000231157">
    <property type="component" value="Unassembled WGS sequence"/>
</dbReference>
<comment type="caution">
    <text evidence="7">Lacks conserved residue(s) required for the propagation of feature annotation.</text>
</comment>
<dbReference type="Pfam" id="PF21176">
    <property type="entry name" value="RecR_HhH"/>
    <property type="match status" value="1"/>
</dbReference>
<sequence length="201" mass="22519">MLPNSVERLIRILSDLPSIGPRQATRIAFHLLRENKEVIKELADTVANLEKIKPCSKCFFPFEQNDEKNSLCLVCGNTSRAQNIIAIVEKETDYLSLEKPKVFNGRYMLFGELARDGMFTPEQKLRINSLKNDIQKNFNEAEEIIIALSPSTTGNIVAGLLTGEFKKHAKKITRLGRGLPTGGEIEFADEDTLGGALENRR</sequence>
<dbReference type="GO" id="GO:0006310">
    <property type="term" value="P:DNA recombination"/>
    <property type="evidence" value="ECO:0007669"/>
    <property type="project" value="UniProtKB-UniRule"/>
</dbReference>
<keyword evidence="4 7" id="KW-0862">Zinc</keyword>
<evidence type="ECO:0000313" key="10">
    <source>
        <dbReference type="Proteomes" id="UP000231157"/>
    </source>
</evidence>
<dbReference type="GO" id="GO:0003677">
    <property type="term" value="F:DNA binding"/>
    <property type="evidence" value="ECO:0007669"/>
    <property type="project" value="UniProtKB-UniRule"/>
</dbReference>
<gene>
    <name evidence="7" type="primary">recR</name>
    <name evidence="9" type="ORF">COU07_01335</name>
</gene>
<dbReference type="Pfam" id="PF21175">
    <property type="entry name" value="RecR_C"/>
    <property type="match status" value="1"/>
</dbReference>
<dbReference type="EMBL" id="PFAZ01000001">
    <property type="protein sequence ID" value="PIR89526.1"/>
    <property type="molecule type" value="Genomic_DNA"/>
</dbReference>
<comment type="similarity">
    <text evidence="7">Belongs to the RecR family.</text>
</comment>
<dbReference type="Gene3D" id="1.10.8.420">
    <property type="entry name" value="RecR Domain 1"/>
    <property type="match status" value="1"/>
</dbReference>
<reference evidence="10" key="1">
    <citation type="submission" date="2017-09" db="EMBL/GenBank/DDBJ databases">
        <title>Depth-based differentiation of microbial function through sediment-hosted aquifers and enrichment of novel symbionts in the deep terrestrial subsurface.</title>
        <authorList>
            <person name="Probst A.J."/>
            <person name="Ladd B."/>
            <person name="Jarett J.K."/>
            <person name="Geller-Mcgrath D.E."/>
            <person name="Sieber C.M.K."/>
            <person name="Emerson J.B."/>
            <person name="Anantharaman K."/>
            <person name="Thomas B.C."/>
            <person name="Malmstrom R."/>
            <person name="Stieglmeier M."/>
            <person name="Klingl A."/>
            <person name="Woyke T."/>
            <person name="Ryan C.M."/>
            <person name="Banfield J.F."/>
        </authorList>
    </citation>
    <scope>NUCLEOTIDE SEQUENCE [LARGE SCALE GENOMIC DNA]</scope>
</reference>
<evidence type="ECO:0000256" key="2">
    <source>
        <dbReference type="ARBA" id="ARBA00022763"/>
    </source>
</evidence>
<accession>A0A2H0UV40</accession>
<evidence type="ECO:0000313" key="9">
    <source>
        <dbReference type="EMBL" id="PIR89526.1"/>
    </source>
</evidence>